<accession>A0A381ZKY5</accession>
<organism evidence="1">
    <name type="scientific">marine metagenome</name>
    <dbReference type="NCBI Taxonomy" id="408172"/>
    <lineage>
        <taxon>unclassified sequences</taxon>
        <taxon>metagenomes</taxon>
        <taxon>ecological metagenomes</taxon>
    </lineage>
</organism>
<protein>
    <submittedName>
        <fullName evidence="1">Uncharacterized protein</fullName>
    </submittedName>
</protein>
<evidence type="ECO:0000313" key="1">
    <source>
        <dbReference type="EMBL" id="SVA89910.1"/>
    </source>
</evidence>
<name>A0A381ZKY5_9ZZZZ</name>
<dbReference type="EMBL" id="UINC01021733">
    <property type="protein sequence ID" value="SVA89910.1"/>
    <property type="molecule type" value="Genomic_DNA"/>
</dbReference>
<proteinExistence type="predicted"/>
<reference evidence="1" key="1">
    <citation type="submission" date="2018-05" db="EMBL/GenBank/DDBJ databases">
        <authorList>
            <person name="Lanie J.A."/>
            <person name="Ng W.-L."/>
            <person name="Kazmierczak K.M."/>
            <person name="Andrzejewski T.M."/>
            <person name="Davidsen T.M."/>
            <person name="Wayne K.J."/>
            <person name="Tettelin H."/>
            <person name="Glass J.I."/>
            <person name="Rusch D."/>
            <person name="Podicherti R."/>
            <person name="Tsui H.-C.T."/>
            <person name="Winkler M.E."/>
        </authorList>
    </citation>
    <scope>NUCLEOTIDE SEQUENCE</scope>
</reference>
<dbReference type="AlphaFoldDB" id="A0A381ZKY5"/>
<gene>
    <name evidence="1" type="ORF">METZ01_LOCUS142764</name>
</gene>
<sequence>MIKPNKNKNQIYFHPKNYKVKAIIIH</sequence>